<dbReference type="InterPro" id="IPR012334">
    <property type="entry name" value="Pectin_lyas_fold"/>
</dbReference>
<dbReference type="InterPro" id="IPR055149">
    <property type="entry name" value="Agl_cat_D2"/>
</dbReference>
<name>A0A4R6S4J3_LABRH</name>
<dbReference type="Pfam" id="PF22815">
    <property type="entry name" value="CatAgl_D1"/>
    <property type="match status" value="1"/>
</dbReference>
<dbReference type="Gene3D" id="2.160.20.10">
    <property type="entry name" value="Single-stranded right-handed beta-helix, Pectin lyase-like"/>
    <property type="match status" value="1"/>
</dbReference>
<evidence type="ECO:0000313" key="4">
    <source>
        <dbReference type="EMBL" id="TDP94017.1"/>
    </source>
</evidence>
<dbReference type="Gene3D" id="2.60.120.260">
    <property type="entry name" value="Galactose-binding domain-like"/>
    <property type="match status" value="2"/>
</dbReference>
<dbReference type="Pfam" id="PF22633">
    <property type="entry name" value="F5_F8_type_C_2"/>
    <property type="match status" value="1"/>
</dbReference>
<dbReference type="GO" id="GO:0016829">
    <property type="term" value="F:lyase activity"/>
    <property type="evidence" value="ECO:0007669"/>
    <property type="project" value="UniProtKB-KW"/>
</dbReference>
<dbReference type="SUPFAM" id="SSF49785">
    <property type="entry name" value="Galactose-binding domain-like"/>
    <property type="match status" value="1"/>
</dbReference>
<feature type="signal peptide" evidence="2">
    <location>
        <begin position="1"/>
        <end position="40"/>
    </location>
</feature>
<evidence type="ECO:0000256" key="1">
    <source>
        <dbReference type="SAM" id="MobiDB-lite"/>
    </source>
</evidence>
<dbReference type="SMART" id="SM00231">
    <property type="entry name" value="FA58C"/>
    <property type="match status" value="1"/>
</dbReference>
<gene>
    <name evidence="4" type="ORF">EV186_106411</name>
</gene>
<organism evidence="4 5">
    <name type="scientific">Labedaea rhizosphaerae</name>
    <dbReference type="NCBI Taxonomy" id="598644"/>
    <lineage>
        <taxon>Bacteria</taxon>
        <taxon>Bacillati</taxon>
        <taxon>Actinomycetota</taxon>
        <taxon>Actinomycetes</taxon>
        <taxon>Pseudonocardiales</taxon>
        <taxon>Pseudonocardiaceae</taxon>
        <taxon>Labedaea</taxon>
    </lineage>
</organism>
<keyword evidence="5" id="KW-1185">Reference proteome</keyword>
<protein>
    <submittedName>
        <fullName evidence="4">Pectate lyase-like protein</fullName>
    </submittedName>
</protein>
<dbReference type="InterPro" id="IPR033801">
    <property type="entry name" value="CBM6-CBM35-CBM36-like_1"/>
</dbReference>
<dbReference type="OrthoDB" id="5476529at2"/>
<dbReference type="CDD" id="cd14490">
    <property type="entry name" value="CBM6-CBM35-CBM36_like_1"/>
    <property type="match status" value="1"/>
</dbReference>
<dbReference type="InterPro" id="IPR000421">
    <property type="entry name" value="FA58C"/>
</dbReference>
<evidence type="ECO:0000256" key="2">
    <source>
        <dbReference type="SAM" id="SignalP"/>
    </source>
</evidence>
<dbReference type="AlphaFoldDB" id="A0A4R6S4J3"/>
<dbReference type="RefSeq" id="WP_133852990.1">
    <property type="nucleotide sequence ID" value="NZ_SNXZ01000006.1"/>
</dbReference>
<evidence type="ECO:0000259" key="3">
    <source>
        <dbReference type="PROSITE" id="PS50022"/>
    </source>
</evidence>
<comment type="caution">
    <text evidence="4">The sequence shown here is derived from an EMBL/GenBank/DDBJ whole genome shotgun (WGS) entry which is preliminary data.</text>
</comment>
<reference evidence="4 5" key="1">
    <citation type="submission" date="2019-03" db="EMBL/GenBank/DDBJ databases">
        <title>Genomic Encyclopedia of Type Strains, Phase IV (KMG-IV): sequencing the most valuable type-strain genomes for metagenomic binning, comparative biology and taxonomic classification.</title>
        <authorList>
            <person name="Goeker M."/>
        </authorList>
    </citation>
    <scope>NUCLEOTIDE SEQUENCE [LARGE SCALE GENOMIC DNA]</scope>
    <source>
        <strain evidence="4 5">DSM 45361</strain>
    </source>
</reference>
<feature type="region of interest" description="Disordered" evidence="1">
    <location>
        <begin position="197"/>
        <end position="218"/>
    </location>
</feature>
<dbReference type="Proteomes" id="UP000295444">
    <property type="component" value="Unassembled WGS sequence"/>
</dbReference>
<dbReference type="SUPFAM" id="SSF51126">
    <property type="entry name" value="Pectin lyase-like"/>
    <property type="match status" value="1"/>
</dbReference>
<dbReference type="InterPro" id="IPR011050">
    <property type="entry name" value="Pectin_lyase_fold/virulence"/>
</dbReference>
<dbReference type="InterPro" id="IPR006626">
    <property type="entry name" value="PbH1"/>
</dbReference>
<keyword evidence="4" id="KW-0456">Lyase</keyword>
<accession>A0A4R6S4J3</accession>
<feature type="chain" id="PRO_5020410223" evidence="2">
    <location>
        <begin position="41"/>
        <end position="730"/>
    </location>
</feature>
<dbReference type="InterPro" id="IPR008979">
    <property type="entry name" value="Galactose-bd-like_sf"/>
</dbReference>
<keyword evidence="2" id="KW-0732">Signal</keyword>
<proteinExistence type="predicted"/>
<dbReference type="Pfam" id="PF22816">
    <property type="entry name" value="CatAgl_D2"/>
    <property type="match status" value="1"/>
</dbReference>
<dbReference type="EMBL" id="SNXZ01000006">
    <property type="protein sequence ID" value="TDP94017.1"/>
    <property type="molecule type" value="Genomic_DNA"/>
</dbReference>
<sequence length="730" mass="75076">MPENRRNPRKRPLAAAAAVALAASGLTVLTGALGAPAALAAGGSGATVPFVEYEAESASTNGSTIGPNYTQASLPSEASGRKAVTLNGGQYVEFTLSAAANSIDVRYSVQDGRSGKLAVYVGSQKVGDLNITSKYSYVDTGWIPGAKTHKFYDETRMLLGQNVAAGAKVKVQVDDSSAGPVTIDLADFEQVAGADAQPANSVSVTSTGATPNDGSDDAQAFRSAIDTAKSQGKTVWVPQGTFEIGSSLQVDNVTIQGAGQWYTVLHSNNPFQNGGAQGNIHLKDFAVFGEITERNDGSPDNAFHGVLGANSSVTGLWIQHMKCGLWLMNGASSHLTISGNRILDTTADGINFDGNVTDSVISNNFLRSNGDDGLALWSNGAPDARDTISNNTVVQPQLANGIAIYGGTDQTVTGNLVRDTNALGGGILVANRFNATPLSGTITVSHNTTVRAGALDPNWQFGVGAFWVDARDSSPNAAIRVTDLRAVASPYEAIQFIDGNGAGKSINNVSVDGASVEGVGTFVVQSQTGGTVSLSNITASGVGVTGTYNCPYPSSNQPMTFTGSGNSGWSGTWADCSTWPAPGSGPGNPPANGNLALHRSTTASGQADVYAPGNAVDGNANTYWESTNNAFPQWITVDLGSAQSVSKLVLKLPPSSAWGARTQTLSVLGSTTGGSFTTLSASHGYTFDPASGNTATVTFAAASVRYVRVQITANTGWPAGQLSELEVYGS</sequence>
<dbReference type="PROSITE" id="PS50022">
    <property type="entry name" value="FA58C_3"/>
    <property type="match status" value="1"/>
</dbReference>
<dbReference type="SMART" id="SM00710">
    <property type="entry name" value="PbH1"/>
    <property type="match status" value="7"/>
</dbReference>
<evidence type="ECO:0000313" key="5">
    <source>
        <dbReference type="Proteomes" id="UP000295444"/>
    </source>
</evidence>
<feature type="domain" description="F5/8 type C" evidence="3">
    <location>
        <begin position="583"/>
        <end position="730"/>
    </location>
</feature>
<feature type="compositionally biased region" description="Polar residues" evidence="1">
    <location>
        <begin position="198"/>
        <end position="213"/>
    </location>
</feature>